<organism evidence="3 4">
    <name type="scientific">Penicillium daleae</name>
    <dbReference type="NCBI Taxonomy" id="63821"/>
    <lineage>
        <taxon>Eukaryota</taxon>
        <taxon>Fungi</taxon>
        <taxon>Dikarya</taxon>
        <taxon>Ascomycota</taxon>
        <taxon>Pezizomycotina</taxon>
        <taxon>Eurotiomycetes</taxon>
        <taxon>Eurotiomycetidae</taxon>
        <taxon>Eurotiales</taxon>
        <taxon>Aspergillaceae</taxon>
        <taxon>Penicillium</taxon>
    </lineage>
</organism>
<dbReference type="GeneID" id="81599781"/>
<evidence type="ECO:0000256" key="1">
    <source>
        <dbReference type="SAM" id="MobiDB-lite"/>
    </source>
</evidence>
<gene>
    <name evidence="3" type="ORF">N7458_006156</name>
</gene>
<dbReference type="Proteomes" id="UP001213681">
    <property type="component" value="Unassembled WGS sequence"/>
</dbReference>
<dbReference type="InterPro" id="IPR031950">
    <property type="entry name" value="EFTUD2_N"/>
</dbReference>
<keyword evidence="3" id="KW-0687">Ribonucleoprotein</keyword>
<reference evidence="3" key="1">
    <citation type="submission" date="2022-12" db="EMBL/GenBank/DDBJ databases">
        <authorList>
            <person name="Petersen C."/>
        </authorList>
    </citation>
    <scope>NUCLEOTIDE SEQUENCE</scope>
    <source>
        <strain evidence="3">IBT 16125</strain>
    </source>
</reference>
<dbReference type="GO" id="GO:1990904">
    <property type="term" value="C:ribonucleoprotein complex"/>
    <property type="evidence" value="ECO:0007669"/>
    <property type="project" value="UniProtKB-KW"/>
</dbReference>
<dbReference type="EMBL" id="JAPVEA010000006">
    <property type="protein sequence ID" value="KAJ5449707.1"/>
    <property type="molecule type" value="Genomic_DNA"/>
</dbReference>
<evidence type="ECO:0000259" key="2">
    <source>
        <dbReference type="Pfam" id="PF16004"/>
    </source>
</evidence>
<sequence length="128" mass="14484">MDDLYDEFGNYIGEAESDDEQQEQVPQAFKFDEAFDDEEEEEEEEEVNDQQLMEVDEGPSNAVILHEDKQYYPSAQQVYGADVETMVQEEDAQPLSEPIIAPVQQKKFAIAETELPPSISLANSCPTC</sequence>
<protein>
    <submittedName>
        <fullName evidence="3">U5 small nuclear ribonucleoprotein component</fullName>
    </submittedName>
</protein>
<accession>A0AAD6C4Z0</accession>
<proteinExistence type="predicted"/>
<dbReference type="RefSeq" id="XP_056765242.1">
    <property type="nucleotide sequence ID" value="XM_056909538.1"/>
</dbReference>
<evidence type="ECO:0000313" key="4">
    <source>
        <dbReference type="Proteomes" id="UP001213681"/>
    </source>
</evidence>
<comment type="caution">
    <text evidence="3">The sequence shown here is derived from an EMBL/GenBank/DDBJ whole genome shotgun (WGS) entry which is preliminary data.</text>
</comment>
<name>A0AAD6C4Z0_9EURO</name>
<feature type="region of interest" description="Disordered" evidence="1">
    <location>
        <begin position="1"/>
        <end position="24"/>
    </location>
</feature>
<keyword evidence="4" id="KW-1185">Reference proteome</keyword>
<reference evidence="3" key="2">
    <citation type="journal article" date="2023" name="IMA Fungus">
        <title>Comparative genomic study of the Penicillium genus elucidates a diverse pangenome and 15 lateral gene transfer events.</title>
        <authorList>
            <person name="Petersen C."/>
            <person name="Sorensen T."/>
            <person name="Nielsen M.R."/>
            <person name="Sondergaard T.E."/>
            <person name="Sorensen J.L."/>
            <person name="Fitzpatrick D.A."/>
            <person name="Frisvad J.C."/>
            <person name="Nielsen K.L."/>
        </authorList>
    </citation>
    <scope>NUCLEOTIDE SEQUENCE</scope>
    <source>
        <strain evidence="3">IBT 16125</strain>
    </source>
</reference>
<dbReference type="AlphaFoldDB" id="A0AAD6C4Z0"/>
<feature type="domain" description="116kDa U5 small nuclear ribonucleoprotein component N-terminal" evidence="2">
    <location>
        <begin position="2"/>
        <end position="116"/>
    </location>
</feature>
<dbReference type="Pfam" id="PF16004">
    <property type="entry name" value="EFTUD2"/>
    <property type="match status" value="1"/>
</dbReference>
<evidence type="ECO:0000313" key="3">
    <source>
        <dbReference type="EMBL" id="KAJ5449707.1"/>
    </source>
</evidence>